<evidence type="ECO:0008006" key="3">
    <source>
        <dbReference type="Google" id="ProtNLM"/>
    </source>
</evidence>
<keyword evidence="1" id="KW-0812">Transmembrane</keyword>
<reference evidence="2" key="1">
    <citation type="journal article" date="2015" name="Nature">
        <title>Complex archaea that bridge the gap between prokaryotes and eukaryotes.</title>
        <authorList>
            <person name="Spang A."/>
            <person name="Saw J.H."/>
            <person name="Jorgensen S.L."/>
            <person name="Zaremba-Niedzwiedzka K."/>
            <person name="Martijn J."/>
            <person name="Lind A.E."/>
            <person name="van Eijk R."/>
            <person name="Schleper C."/>
            <person name="Guy L."/>
            <person name="Ettema T.J."/>
        </authorList>
    </citation>
    <scope>NUCLEOTIDE SEQUENCE</scope>
</reference>
<accession>A0A0F9E4K9</accession>
<comment type="caution">
    <text evidence="2">The sequence shown here is derived from an EMBL/GenBank/DDBJ whole genome shotgun (WGS) entry which is preliminary data.</text>
</comment>
<dbReference type="EMBL" id="LAZR01026384">
    <property type="protein sequence ID" value="KKL68923.1"/>
    <property type="molecule type" value="Genomic_DNA"/>
</dbReference>
<evidence type="ECO:0000313" key="2">
    <source>
        <dbReference type="EMBL" id="KKL68923.1"/>
    </source>
</evidence>
<feature type="transmembrane region" description="Helical" evidence="1">
    <location>
        <begin position="47"/>
        <end position="65"/>
    </location>
</feature>
<gene>
    <name evidence="2" type="ORF">LCGC14_2120140</name>
</gene>
<evidence type="ECO:0000256" key="1">
    <source>
        <dbReference type="SAM" id="Phobius"/>
    </source>
</evidence>
<sequence length="73" mass="8294">MAFSDFCDNSRKLNRILIVGGGLIITGMLLCVPMFKILTTEQKELLITSQNVWMPIFAFVVGWLFKSEPVDKK</sequence>
<keyword evidence="1" id="KW-1133">Transmembrane helix</keyword>
<name>A0A0F9E4K9_9ZZZZ</name>
<protein>
    <recommendedName>
        <fullName evidence="3">EamA domain-containing protein</fullName>
    </recommendedName>
</protein>
<feature type="transmembrane region" description="Helical" evidence="1">
    <location>
        <begin position="16"/>
        <end position="35"/>
    </location>
</feature>
<dbReference type="AlphaFoldDB" id="A0A0F9E4K9"/>
<keyword evidence="1" id="KW-0472">Membrane</keyword>
<organism evidence="2">
    <name type="scientific">marine sediment metagenome</name>
    <dbReference type="NCBI Taxonomy" id="412755"/>
    <lineage>
        <taxon>unclassified sequences</taxon>
        <taxon>metagenomes</taxon>
        <taxon>ecological metagenomes</taxon>
    </lineage>
</organism>
<proteinExistence type="predicted"/>